<evidence type="ECO:0000313" key="3">
    <source>
        <dbReference type="EMBL" id="WAU01405.1"/>
    </source>
</evidence>
<name>A0A640TVB9_STRNI</name>
<accession>A0A640TVB9</accession>
<dbReference type="AlphaFoldDB" id="A0A640TVB9"/>
<feature type="region of interest" description="Disordered" evidence="1">
    <location>
        <begin position="1"/>
        <end position="24"/>
    </location>
</feature>
<dbReference type="Proteomes" id="UP001210609">
    <property type="component" value="Chromosome"/>
</dbReference>
<dbReference type="EMBL" id="CP114202">
    <property type="protein sequence ID" value="WAU01405.1"/>
    <property type="molecule type" value="Genomic_DNA"/>
</dbReference>
<dbReference type="EMBL" id="BLIP01000003">
    <property type="protein sequence ID" value="GFE27329.1"/>
    <property type="molecule type" value="Genomic_DNA"/>
</dbReference>
<dbReference type="RefSeq" id="WP_229838246.1">
    <property type="nucleotide sequence ID" value="NZ_BLIP01000003.1"/>
</dbReference>
<feature type="compositionally biased region" description="Basic and acidic residues" evidence="1">
    <location>
        <begin position="15"/>
        <end position="24"/>
    </location>
</feature>
<evidence type="ECO:0000313" key="5">
    <source>
        <dbReference type="Proteomes" id="UP001210609"/>
    </source>
</evidence>
<reference evidence="2 4" key="1">
    <citation type="submission" date="2019-12" db="EMBL/GenBank/DDBJ databases">
        <title>Whole genome shotgun sequence of Streptomyces libani subsp. libani NBRC 13452.</title>
        <authorList>
            <person name="Ichikawa N."/>
            <person name="Kimura A."/>
            <person name="Kitahashi Y."/>
            <person name="Komaki H."/>
            <person name="Tamura T."/>
        </authorList>
    </citation>
    <scope>NUCLEOTIDE SEQUENCE [LARGE SCALE GENOMIC DNA]</scope>
    <source>
        <strain evidence="2 4">NBRC 13452</strain>
    </source>
</reference>
<feature type="region of interest" description="Disordered" evidence="1">
    <location>
        <begin position="65"/>
        <end position="88"/>
    </location>
</feature>
<evidence type="ECO:0000256" key="1">
    <source>
        <dbReference type="SAM" id="MobiDB-lite"/>
    </source>
</evidence>
<organism evidence="2 4">
    <name type="scientific">Streptomyces nigrescens</name>
    <dbReference type="NCBI Taxonomy" id="1920"/>
    <lineage>
        <taxon>Bacteria</taxon>
        <taxon>Bacillati</taxon>
        <taxon>Actinomycetota</taxon>
        <taxon>Actinomycetes</taxon>
        <taxon>Kitasatosporales</taxon>
        <taxon>Streptomycetaceae</taxon>
        <taxon>Streptomyces</taxon>
    </lineage>
</organism>
<sequence>MPADASSPIPPALDQLRKQPEPRPEEISGLLERLAEVPAPRDPRGVRHALAAVLALSVSVDDKSLRGAAKATVRRSPAPGTRQRLGRG</sequence>
<dbReference type="Proteomes" id="UP000429552">
    <property type="component" value="Unassembled WGS sequence"/>
</dbReference>
<keyword evidence="5" id="KW-1185">Reference proteome</keyword>
<proteinExistence type="predicted"/>
<reference evidence="3 5" key="2">
    <citation type="submission" date="2022-12" db="EMBL/GenBank/DDBJ databases">
        <authorList>
            <person name="Ruckert C."/>
            <person name="Busche T."/>
            <person name="Kalinowski J."/>
            <person name="Wittmann C."/>
        </authorList>
    </citation>
    <scope>NUCLEOTIDE SEQUENCE [LARGE SCALE GENOMIC DNA]</scope>
    <source>
        <strain evidence="3 5">DSM 40555</strain>
    </source>
</reference>
<evidence type="ECO:0000313" key="2">
    <source>
        <dbReference type="EMBL" id="GFE27329.1"/>
    </source>
</evidence>
<protein>
    <submittedName>
        <fullName evidence="3">Transposase family protein</fullName>
    </submittedName>
</protein>
<evidence type="ECO:0000313" key="4">
    <source>
        <dbReference type="Proteomes" id="UP000429552"/>
    </source>
</evidence>
<gene>
    <name evidence="2" type="ORF">Sliba_77820</name>
    <name evidence="3" type="ORF">STRLI_007739</name>
</gene>